<dbReference type="PROSITE" id="PS51382">
    <property type="entry name" value="SPX"/>
    <property type="match status" value="1"/>
</dbReference>
<reference evidence="8" key="1">
    <citation type="submission" date="2020-10" db="EMBL/GenBank/DDBJ databases">
        <authorList>
            <person name="Muller C M."/>
        </authorList>
    </citation>
    <scope>NUCLEOTIDE SEQUENCE</scope>
    <source>
        <strain evidence="8">THUN-12</strain>
    </source>
</reference>
<feature type="transmembrane region" description="Helical" evidence="6">
    <location>
        <begin position="420"/>
        <end position="440"/>
    </location>
</feature>
<accession>A0A9W4DIU4</accession>
<feature type="domain" description="SPX" evidence="7">
    <location>
        <begin position="1"/>
        <end position="167"/>
    </location>
</feature>
<sequence>MKYSETIPSQPVPQWALYNVDYDELKTLIKSHTVMNHNQTNAIIIPGQKDSSLSQFEDLLYNELSCQHERVDIFVRSKADELDRRLKHLQMQVSMLLSKLHRPGKKGNSVSLRRGSKFAKCDTQIERCGEDIRCLQGFIAAQYIAFRKILGKYHKWTGSEILSERFSNDVLGSPKSFIRQDLSALASQYTDLLSNLRSAAPIISKDDIQGRPHSDTRLSSPKAQVELETSSLPYWNEYDDASEAGNEPYIIYIDSESDYFPGAKTLALALSKATRPIVKLKEWLIPSHSKTERQNLLENESDIYGEQQSVVDTEVGDDGNVQPNYSAESFINYATFPNTGRSKIRTQRENLAFYTIIGCFAASFILFVVAELLASTGKKKLRTEVDTGVILGVFSSLLFATMGFCLSHCHYENVSWTHKLAVTAIFALCCILNGFLLIQISD</sequence>
<organism evidence="8 9">
    <name type="scientific">Blumeria graminis f. sp. triticale</name>
    <dbReference type="NCBI Taxonomy" id="1689686"/>
    <lineage>
        <taxon>Eukaryota</taxon>
        <taxon>Fungi</taxon>
        <taxon>Dikarya</taxon>
        <taxon>Ascomycota</taxon>
        <taxon>Pezizomycotina</taxon>
        <taxon>Leotiomycetes</taxon>
        <taxon>Erysiphales</taxon>
        <taxon>Erysiphaceae</taxon>
        <taxon>Blumeria</taxon>
    </lineage>
</organism>
<evidence type="ECO:0000256" key="4">
    <source>
        <dbReference type="ARBA" id="ARBA00022989"/>
    </source>
</evidence>
<feature type="transmembrane region" description="Helical" evidence="6">
    <location>
        <begin position="351"/>
        <end position="369"/>
    </location>
</feature>
<dbReference type="AlphaFoldDB" id="A0A9W4DIU4"/>
<dbReference type="PANTHER" id="PTHR46140">
    <property type="entry name" value="VACUOLAR TRANSPORTER CHAPERONE 1-RELATED"/>
    <property type="match status" value="1"/>
</dbReference>
<protein>
    <submittedName>
        <fullName evidence="8">BgTH12-07618</fullName>
    </submittedName>
</protein>
<dbReference type="Proteomes" id="UP000683417">
    <property type="component" value="Unassembled WGS sequence"/>
</dbReference>
<evidence type="ECO:0000256" key="2">
    <source>
        <dbReference type="ARBA" id="ARBA00022554"/>
    </source>
</evidence>
<keyword evidence="4 6" id="KW-1133">Transmembrane helix</keyword>
<dbReference type="GO" id="GO:0006799">
    <property type="term" value="P:polyphosphate biosynthetic process"/>
    <property type="evidence" value="ECO:0007669"/>
    <property type="project" value="UniProtKB-ARBA"/>
</dbReference>
<evidence type="ECO:0000256" key="5">
    <source>
        <dbReference type="ARBA" id="ARBA00023136"/>
    </source>
</evidence>
<dbReference type="InterPro" id="IPR004331">
    <property type="entry name" value="SPX_dom"/>
</dbReference>
<evidence type="ECO:0000313" key="9">
    <source>
        <dbReference type="Proteomes" id="UP000683417"/>
    </source>
</evidence>
<keyword evidence="2" id="KW-0926">Vacuole</keyword>
<dbReference type="GO" id="GO:0005774">
    <property type="term" value="C:vacuolar membrane"/>
    <property type="evidence" value="ECO:0007669"/>
    <property type="project" value="UniProtKB-SubCell"/>
</dbReference>
<name>A0A9W4DIU4_BLUGR</name>
<comment type="caution">
    <text evidence="8">The sequence shown here is derived from an EMBL/GenBank/DDBJ whole genome shotgun (WGS) entry which is preliminary data.</text>
</comment>
<evidence type="ECO:0000259" key="7">
    <source>
        <dbReference type="PROSITE" id="PS51382"/>
    </source>
</evidence>
<keyword evidence="5 6" id="KW-0472">Membrane</keyword>
<evidence type="ECO:0000256" key="1">
    <source>
        <dbReference type="ARBA" id="ARBA00004128"/>
    </source>
</evidence>
<gene>
    <name evidence="8" type="ORF">BGTH12_LOCUS1799</name>
</gene>
<dbReference type="PANTHER" id="PTHR46140:SF1">
    <property type="entry name" value="VACUOLAR TRANSPORTER CHAPERONE COMPLEX SUBUNIT 4-RELATED"/>
    <property type="match status" value="1"/>
</dbReference>
<feature type="transmembrane region" description="Helical" evidence="6">
    <location>
        <begin position="389"/>
        <end position="408"/>
    </location>
</feature>
<dbReference type="InterPro" id="IPR051572">
    <property type="entry name" value="VTC_Complex_Subunit"/>
</dbReference>
<evidence type="ECO:0000256" key="3">
    <source>
        <dbReference type="ARBA" id="ARBA00022692"/>
    </source>
</evidence>
<proteinExistence type="predicted"/>
<evidence type="ECO:0000256" key="6">
    <source>
        <dbReference type="SAM" id="Phobius"/>
    </source>
</evidence>
<dbReference type="EMBL" id="CAJHIT010000003">
    <property type="protein sequence ID" value="CAD6500441.1"/>
    <property type="molecule type" value="Genomic_DNA"/>
</dbReference>
<keyword evidence="3 6" id="KW-0812">Transmembrane</keyword>
<comment type="subcellular location">
    <subcellularLocation>
        <location evidence="1">Vacuole membrane</location>
        <topology evidence="1">Multi-pass membrane protein</topology>
    </subcellularLocation>
</comment>
<evidence type="ECO:0000313" key="8">
    <source>
        <dbReference type="EMBL" id="CAD6500441.1"/>
    </source>
</evidence>
<dbReference type="CDD" id="cd14474">
    <property type="entry name" value="SPX_YDR089W"/>
    <property type="match status" value="1"/>
</dbReference>